<sequence>MGLFELIPSELILQVIESFGISDLISLALTCSRFRALIIASGVLAGAWDKHRLLILKKDPDPLDLYKSALKANLISRRLSSSEDITPLRYSVYRRSPPSPYNRIYLPCGSILVIVDNVGFTMLDMDRPHLEAKLDMETLPSVADEIYPVQIVALPERQGILIAYARASWPGITETITLYVTEYSVASDDFGFRRRHLLTREFYERVGQEPICSLPYYELYIHMCDPYVLVFPIHEGLFPSLLYNWRSGDLARFVMRFDEGYQEHQRTIIISPYSIDKHPFRDALVLTYQLHGSWIGFPEPGDFISEIDIRSQISWDATSPATKPVDLVLKPITRLSPDKIGFDCHYGLFTSAAQVTGHSTWVLQRTIQPVEPFDDESMEGDDDVCPGVRSLYFSESEDRLDTRVSITMGPRPYVCQMNEKVGRSPSSIITPFQAENVFIPASHILFLNYDQNQGVSNTPQWTKLTYDLSEILKQKGLSWEVFGRSDYQSSYVFDPLTGKLTIANEDCLISIQY</sequence>
<proteinExistence type="predicted"/>
<evidence type="ECO:0000313" key="3">
    <source>
        <dbReference type="Proteomes" id="UP000076722"/>
    </source>
</evidence>
<keyword evidence="3" id="KW-1185">Reference proteome</keyword>
<dbReference type="PROSITE" id="PS50181">
    <property type="entry name" value="FBOX"/>
    <property type="match status" value="1"/>
</dbReference>
<dbReference type="InterPro" id="IPR036047">
    <property type="entry name" value="F-box-like_dom_sf"/>
</dbReference>
<dbReference type="Pfam" id="PF00646">
    <property type="entry name" value="F-box"/>
    <property type="match status" value="1"/>
</dbReference>
<dbReference type="SUPFAM" id="SSF81383">
    <property type="entry name" value="F-box domain"/>
    <property type="match status" value="1"/>
</dbReference>
<gene>
    <name evidence="2" type="ORF">SISNIDRAFT_490876</name>
</gene>
<accession>A0A164NEU1</accession>
<organism evidence="2 3">
    <name type="scientific">Sistotremastrum niveocremeum HHB9708</name>
    <dbReference type="NCBI Taxonomy" id="1314777"/>
    <lineage>
        <taxon>Eukaryota</taxon>
        <taxon>Fungi</taxon>
        <taxon>Dikarya</taxon>
        <taxon>Basidiomycota</taxon>
        <taxon>Agaricomycotina</taxon>
        <taxon>Agaricomycetes</taxon>
        <taxon>Sistotremastrales</taxon>
        <taxon>Sistotremastraceae</taxon>
        <taxon>Sertulicium</taxon>
        <taxon>Sertulicium niveocremeum</taxon>
    </lineage>
</organism>
<evidence type="ECO:0000259" key="1">
    <source>
        <dbReference type="PROSITE" id="PS50181"/>
    </source>
</evidence>
<dbReference type="EMBL" id="KV419446">
    <property type="protein sequence ID" value="KZS87640.1"/>
    <property type="molecule type" value="Genomic_DNA"/>
</dbReference>
<dbReference type="CDD" id="cd09917">
    <property type="entry name" value="F-box_SF"/>
    <property type="match status" value="1"/>
</dbReference>
<evidence type="ECO:0000313" key="2">
    <source>
        <dbReference type="EMBL" id="KZS87640.1"/>
    </source>
</evidence>
<dbReference type="InterPro" id="IPR001810">
    <property type="entry name" value="F-box_dom"/>
</dbReference>
<dbReference type="AlphaFoldDB" id="A0A164NEU1"/>
<name>A0A164NEU1_9AGAM</name>
<protein>
    <recommendedName>
        <fullName evidence="1">F-box domain-containing protein</fullName>
    </recommendedName>
</protein>
<feature type="domain" description="F-box" evidence="1">
    <location>
        <begin position="1"/>
        <end position="51"/>
    </location>
</feature>
<dbReference type="Proteomes" id="UP000076722">
    <property type="component" value="Unassembled WGS sequence"/>
</dbReference>
<reference evidence="2 3" key="1">
    <citation type="journal article" date="2016" name="Mol. Biol. Evol.">
        <title>Comparative Genomics of Early-Diverging Mushroom-Forming Fungi Provides Insights into the Origins of Lignocellulose Decay Capabilities.</title>
        <authorList>
            <person name="Nagy L.G."/>
            <person name="Riley R."/>
            <person name="Tritt A."/>
            <person name="Adam C."/>
            <person name="Daum C."/>
            <person name="Floudas D."/>
            <person name="Sun H."/>
            <person name="Yadav J.S."/>
            <person name="Pangilinan J."/>
            <person name="Larsson K.H."/>
            <person name="Matsuura K."/>
            <person name="Barry K."/>
            <person name="Labutti K."/>
            <person name="Kuo R."/>
            <person name="Ohm R.A."/>
            <person name="Bhattacharya S.S."/>
            <person name="Shirouzu T."/>
            <person name="Yoshinaga Y."/>
            <person name="Martin F.M."/>
            <person name="Grigoriev I.V."/>
            <person name="Hibbett D.S."/>
        </authorList>
    </citation>
    <scope>NUCLEOTIDE SEQUENCE [LARGE SCALE GENOMIC DNA]</scope>
    <source>
        <strain evidence="2 3">HHB9708</strain>
    </source>
</reference>